<evidence type="ECO:0000313" key="4">
    <source>
        <dbReference type="Proteomes" id="UP000030905"/>
    </source>
</evidence>
<dbReference type="eggNOG" id="ENOG5033XM8">
    <property type="taxonomic scope" value="Bacteria"/>
</dbReference>
<protein>
    <submittedName>
        <fullName evidence="1">Uncharacterized protein</fullName>
    </submittedName>
</protein>
<gene>
    <name evidence="1" type="ORF">CLPA_c11510</name>
    <name evidence="2" type="ORF">CP6013_02001</name>
</gene>
<dbReference type="KEGG" id="cpat:CLPA_c11510"/>
<dbReference type="Proteomes" id="UP000028042">
    <property type="component" value="Unassembled WGS sequence"/>
</dbReference>
<evidence type="ECO:0000313" key="1">
    <source>
        <dbReference type="EMBL" id="AJA51239.1"/>
    </source>
</evidence>
<evidence type="ECO:0000313" key="2">
    <source>
        <dbReference type="EMBL" id="KRU12753.1"/>
    </source>
</evidence>
<dbReference type="RefSeq" id="WP_003444380.1">
    <property type="nucleotide sequence ID" value="NZ_ANZB01000005.1"/>
</dbReference>
<evidence type="ECO:0000313" key="3">
    <source>
        <dbReference type="Proteomes" id="UP000028042"/>
    </source>
</evidence>
<organism evidence="1 4">
    <name type="scientific">Clostridium pasteurianum DSM 525 = ATCC 6013</name>
    <dbReference type="NCBI Taxonomy" id="1262449"/>
    <lineage>
        <taxon>Bacteria</taxon>
        <taxon>Bacillati</taxon>
        <taxon>Bacillota</taxon>
        <taxon>Clostridia</taxon>
        <taxon>Eubacteriales</taxon>
        <taxon>Clostridiaceae</taxon>
        <taxon>Clostridium</taxon>
    </lineage>
</organism>
<dbReference type="Proteomes" id="UP000030905">
    <property type="component" value="Chromosome"/>
</dbReference>
<dbReference type="GeneID" id="93076302"/>
<accession>A0A0H3J099</accession>
<name>A0A0H3J099_CLOPA</name>
<reference evidence="1 4" key="1">
    <citation type="journal article" date="2015" name="Genome Announc.">
        <title>Complete Genome Sequence of the Nitrogen-Fixing and Solvent-Producing Clostridium pasteurianum DSM 525.</title>
        <authorList>
            <person name="Poehlein A."/>
            <person name="Grosse-Honebrink A."/>
            <person name="Zhang Y."/>
            <person name="Minton N.P."/>
            <person name="Daniel R."/>
        </authorList>
    </citation>
    <scope>NUCLEOTIDE SEQUENCE [LARGE SCALE GENOMIC DNA]</scope>
    <source>
        <strain evidence="1">DSM 525</strain>
        <strain evidence="4">DSM 525 / ATCC 6013</strain>
    </source>
</reference>
<dbReference type="EMBL" id="CP009268">
    <property type="protein sequence ID" value="AJA51239.1"/>
    <property type="molecule type" value="Genomic_DNA"/>
</dbReference>
<dbReference type="EMBL" id="JPGY02000001">
    <property type="protein sequence ID" value="KRU12753.1"/>
    <property type="molecule type" value="Genomic_DNA"/>
</dbReference>
<reference evidence="2 3" key="3">
    <citation type="journal article" name="Genome Announc.">
        <title>Improved Draft Genome Sequence of Clostridium pasteurianum Strain ATCC 6013 (DSM 525) Using a Hybrid Next-Generation Sequencing Approach.</title>
        <authorList>
            <person name="Pyne M.E."/>
            <person name="Utturkar S."/>
            <person name="Brown S.D."/>
            <person name="Moo-Young M."/>
            <person name="Chung D.A."/>
            <person name="Chou C.P."/>
        </authorList>
    </citation>
    <scope>NUCLEOTIDE SEQUENCE [LARGE SCALE GENOMIC DNA]</scope>
    <source>
        <strain evidence="2 3">ATCC 6013</strain>
    </source>
</reference>
<dbReference type="KEGG" id="cpae:CPAST_c11510"/>
<dbReference type="PATRIC" id="fig|1262449.3.peg.1811"/>
<dbReference type="AlphaFoldDB" id="A0A0H3J099"/>
<sequence length="107" mass="12430">MSEIIDLLDDKLKQYNLTFTKKPILIGGMAMEYYGMRKSGKDIDLVICNEDYQLLANTMPEKRKDIYGDLGVVIGPFEIWRSIALLDYNFYKKDAIDVEFAFVVSFR</sequence>
<keyword evidence="4" id="KW-1185">Reference proteome</keyword>
<proteinExistence type="predicted"/>
<reference evidence="2" key="2">
    <citation type="submission" date="2015-10" db="EMBL/GenBank/DDBJ databases">
        <title>Improved Draft Genome Sequence of Clostridium pasteurianum Strain ATCC 6013 (DSM 525) Using a Hybrid Next-Generation Sequencing Approach.</title>
        <authorList>
            <person name="Pyne M.E."/>
            <person name="Utturkar S.M."/>
            <person name="Brown S.D."/>
            <person name="Moo-Young M."/>
            <person name="Chung D.A."/>
            <person name="Chou P.C."/>
        </authorList>
    </citation>
    <scope>NUCLEOTIDE SEQUENCE</scope>
    <source>
        <strain evidence="2">ATCC 6013</strain>
    </source>
</reference>